<dbReference type="NCBIfam" id="TIGR04401">
    <property type="entry name" value="TAT_Cys_rich"/>
    <property type="match status" value="1"/>
</dbReference>
<feature type="chain" id="PRO_5003251416" evidence="1">
    <location>
        <begin position="22"/>
        <end position="158"/>
    </location>
</feature>
<dbReference type="RefSeq" id="WP_003780868.1">
    <property type="nucleotide sequence ID" value="NZ_GL870929.1"/>
</dbReference>
<dbReference type="Proteomes" id="UP000004088">
    <property type="component" value="Unassembled WGS sequence"/>
</dbReference>
<dbReference type="PANTHER" id="PTHR37310:SF1">
    <property type="entry name" value="CYTOPLASMIC PROTEIN"/>
    <property type="match status" value="1"/>
</dbReference>
<proteinExistence type="predicted"/>
<reference evidence="2 3" key="1">
    <citation type="submission" date="2011-01" db="EMBL/GenBank/DDBJ databases">
        <authorList>
            <person name="Muzny D."/>
            <person name="Qin X."/>
            <person name="Deng J."/>
            <person name="Jiang H."/>
            <person name="Liu Y."/>
            <person name="Qu J."/>
            <person name="Song X.-Z."/>
            <person name="Zhang L."/>
            <person name="Thornton R."/>
            <person name="Coyle M."/>
            <person name="Francisco L."/>
            <person name="Jackson L."/>
            <person name="Javaid M."/>
            <person name="Korchina V."/>
            <person name="Kovar C."/>
            <person name="Mata R."/>
            <person name="Mathew T."/>
            <person name="Ngo R."/>
            <person name="Nguyen L."/>
            <person name="Nguyen N."/>
            <person name="Okwuonu G."/>
            <person name="Ongeri F."/>
            <person name="Pham C."/>
            <person name="Simmons D."/>
            <person name="Wilczek-Boney K."/>
            <person name="Hale W."/>
            <person name="Jakkamsetti A."/>
            <person name="Pham P."/>
            <person name="Ruth R."/>
            <person name="San Lucas F."/>
            <person name="Warren J."/>
            <person name="Zhang J."/>
            <person name="Zhao Z."/>
            <person name="Zhou C."/>
            <person name="Zhu D."/>
            <person name="Lee S."/>
            <person name="Bess C."/>
            <person name="Blankenburg K."/>
            <person name="Forbes L."/>
            <person name="Fu Q."/>
            <person name="Gubbala S."/>
            <person name="Hirani K."/>
            <person name="Jayaseelan J.C."/>
            <person name="Lara F."/>
            <person name="Munidasa M."/>
            <person name="Palculict T."/>
            <person name="Patil S."/>
            <person name="Pu L.-L."/>
            <person name="Saada N."/>
            <person name="Tang L."/>
            <person name="Weissenberger G."/>
            <person name="Zhu Y."/>
            <person name="Hemphill L."/>
            <person name="Shang Y."/>
            <person name="Youmans B."/>
            <person name="Ayvaz T."/>
            <person name="Ross M."/>
            <person name="Santibanez J."/>
            <person name="Aqrawi P."/>
            <person name="Gross S."/>
            <person name="Joshi V."/>
            <person name="Fowler G."/>
            <person name="Nazareth L."/>
            <person name="Reid J."/>
            <person name="Worley K."/>
            <person name="Petrosino J."/>
            <person name="Highlander S."/>
            <person name="Gibbs R."/>
        </authorList>
    </citation>
    <scope>NUCLEOTIDE SEQUENCE [LARGE SCALE GENOMIC DNA]</scope>
    <source>
        <strain evidence="2 3">ATCC 33394</strain>
    </source>
</reference>
<accession>F0EW50</accession>
<gene>
    <name evidence="2" type="ORF">HMPREF9098_0084</name>
</gene>
<keyword evidence="3" id="KW-1185">Reference proteome</keyword>
<dbReference type="InterPro" id="IPR005560">
    <property type="entry name" value="Csp_YhjQ"/>
</dbReference>
<evidence type="ECO:0000313" key="3">
    <source>
        <dbReference type="Proteomes" id="UP000004088"/>
    </source>
</evidence>
<comment type="caution">
    <text evidence="2">The sequence shown here is derived from an EMBL/GenBank/DDBJ whole genome shotgun (WGS) entry which is preliminary data.</text>
</comment>
<dbReference type="HOGENOM" id="CLU_1766581_0_0_4"/>
<organism evidence="2 3">
    <name type="scientific">Kingella denitrificans ATCC 33394</name>
    <dbReference type="NCBI Taxonomy" id="888741"/>
    <lineage>
        <taxon>Bacteria</taxon>
        <taxon>Pseudomonadati</taxon>
        <taxon>Pseudomonadota</taxon>
        <taxon>Betaproteobacteria</taxon>
        <taxon>Neisseriales</taxon>
        <taxon>Neisseriaceae</taxon>
        <taxon>Kingella</taxon>
    </lineage>
</organism>
<feature type="signal peptide" evidence="1">
    <location>
        <begin position="1"/>
        <end position="21"/>
    </location>
</feature>
<evidence type="ECO:0000256" key="1">
    <source>
        <dbReference type="SAM" id="SignalP"/>
    </source>
</evidence>
<name>F0EW50_9NEIS</name>
<evidence type="ECO:0000313" key="2">
    <source>
        <dbReference type="EMBL" id="EGC18422.1"/>
    </source>
</evidence>
<keyword evidence="1" id="KW-0732">Signal</keyword>
<dbReference type="Gene3D" id="1.20.1270.360">
    <property type="match status" value="1"/>
</dbReference>
<dbReference type="PANTHER" id="PTHR37310">
    <property type="entry name" value="CYTOPLASMIC PROTEIN-RELATED"/>
    <property type="match status" value="1"/>
</dbReference>
<dbReference type="InterPro" id="IPR030913">
    <property type="entry name" value="Csp1_Cys_rich"/>
</dbReference>
<dbReference type="STRING" id="888741.HMPREF9098_0084"/>
<protein>
    <submittedName>
        <fullName evidence="2">Tat pathway signal sequence domain protein</fullName>
    </submittedName>
</protein>
<dbReference type="Pfam" id="PF03860">
    <property type="entry name" value="Csp"/>
    <property type="match status" value="1"/>
</dbReference>
<dbReference type="EMBL" id="AEWV01000003">
    <property type="protein sequence ID" value="EGC18422.1"/>
    <property type="molecule type" value="Genomic_DNA"/>
</dbReference>
<sequence length="158" mass="16292">MNRRHFIQSTLAASLATAATAAVAHGDHSHSGHDHAHNHAGHGAAAENARFAAVHAAALSCVGAGKNCLAHCVRLLSAGDQSMAQCAKNVNQMLALCTAVMDLAAQNSDLLPQVARACVKACEACAAACKEHINHHAECRACYESCVKCAQECGKIAA</sequence>
<dbReference type="AlphaFoldDB" id="F0EW50"/>